<keyword evidence="2" id="KW-1185">Reference proteome</keyword>
<dbReference type="Proteomes" id="UP001642540">
    <property type="component" value="Unassembled WGS sequence"/>
</dbReference>
<protein>
    <submittedName>
        <fullName evidence="1">Uncharacterized protein</fullName>
    </submittedName>
</protein>
<sequence length="322" mass="36523">MPLDTVLEQGSSLHESGNVVYCISAAWVLVGVVLSNAYKGQHITDLSSPIPLIKPTKFTELVEMNFTIYTYPEDEQTFEFDVHREPLINSLLRASGTVSETEVYYKKPNILSQLILEADSGNGIVQKYMRIHEKLANFTSIELFNSSRNTTYARYVENIKSCDRTAFMGWSDKIERSHLHLYDILSKAGRHSDKEFISIGKETLFQMTKGWTLRNVAIVTNDIPTRMSTMVESGIGQQWKKIEKLVKNLRLILKTQGRSRPLPALTLNDNISVVFDVHFGLLIATCITFIIEQCFGYLHGNYQDCNPANWLIRGTQVGFGEV</sequence>
<proteinExistence type="predicted"/>
<gene>
    <name evidence="1" type="ORF">ODALV1_LOCUS18720</name>
</gene>
<evidence type="ECO:0000313" key="1">
    <source>
        <dbReference type="EMBL" id="CAL8119789.1"/>
    </source>
</evidence>
<organism evidence="1 2">
    <name type="scientific">Orchesella dallaii</name>
    <dbReference type="NCBI Taxonomy" id="48710"/>
    <lineage>
        <taxon>Eukaryota</taxon>
        <taxon>Metazoa</taxon>
        <taxon>Ecdysozoa</taxon>
        <taxon>Arthropoda</taxon>
        <taxon>Hexapoda</taxon>
        <taxon>Collembola</taxon>
        <taxon>Entomobryomorpha</taxon>
        <taxon>Entomobryoidea</taxon>
        <taxon>Orchesellidae</taxon>
        <taxon>Orchesellinae</taxon>
        <taxon>Orchesella</taxon>
    </lineage>
</organism>
<evidence type="ECO:0000313" key="2">
    <source>
        <dbReference type="Proteomes" id="UP001642540"/>
    </source>
</evidence>
<name>A0ABP1R4T9_9HEXA</name>
<accession>A0ABP1R4T9</accession>
<reference evidence="1 2" key="1">
    <citation type="submission" date="2024-08" db="EMBL/GenBank/DDBJ databases">
        <authorList>
            <person name="Cucini C."/>
            <person name="Frati F."/>
        </authorList>
    </citation>
    <scope>NUCLEOTIDE SEQUENCE [LARGE SCALE GENOMIC DNA]</scope>
</reference>
<dbReference type="EMBL" id="CAXLJM020000061">
    <property type="protein sequence ID" value="CAL8119789.1"/>
    <property type="molecule type" value="Genomic_DNA"/>
</dbReference>
<comment type="caution">
    <text evidence="1">The sequence shown here is derived from an EMBL/GenBank/DDBJ whole genome shotgun (WGS) entry which is preliminary data.</text>
</comment>